<keyword evidence="3" id="KW-1185">Reference proteome</keyword>
<dbReference type="SUPFAM" id="SSF69255">
    <property type="entry name" value="gp5 N-terminal domain-like"/>
    <property type="match status" value="1"/>
</dbReference>
<dbReference type="InterPro" id="IPR006531">
    <property type="entry name" value="Gp5/Vgr_OB"/>
</dbReference>
<organism evidence="2 3">
    <name type="scientific">Lentzea sokolovensis</name>
    <dbReference type="NCBI Taxonomy" id="3095429"/>
    <lineage>
        <taxon>Bacteria</taxon>
        <taxon>Bacillati</taxon>
        <taxon>Actinomycetota</taxon>
        <taxon>Actinomycetes</taxon>
        <taxon>Pseudonocardiales</taxon>
        <taxon>Pseudonocardiaceae</taxon>
        <taxon>Lentzea</taxon>
    </lineage>
</organism>
<proteinExistence type="predicted"/>
<gene>
    <name evidence="2" type="ORF">SK854_35135</name>
</gene>
<evidence type="ECO:0000259" key="1">
    <source>
        <dbReference type="Pfam" id="PF04717"/>
    </source>
</evidence>
<name>A0ABU4V6U3_9PSEU</name>
<sequence length="500" mass="53856">MKIDTYAPRADIRISGVTLATDVTRHLISVRYDNNVELADMFTIVLDNAGNRFTDSPLFELGTSVEIHLGYGSGTEPMMLGEIASIEPDFPQSGPPTITIVGYDRSLRLRHDVPDRPAFRFVNDSAVAAQIAVEAGLIPIVDPSPFTHTVLPQTGTDMALLKRRAADNFFDVYVWWDKLYFRYPRPQLEAVELEWGRNLSSFTPRVGNARLAGVQVVRGYNEDLAQSIVGIMSTAALDLDSLVERLGSSALSALSSLGRQVVRGRPVKSPVDAFALAKSLLQQLLDGLYEAHGSCVGLPQLRAGTFVSVRGVGKRFSGLYRLSKVTHTLDKRGYRTEFDVTQRAGASVLQLVRKAIGGGSAPPDREEPVAGVVVAEVLMVDPVTHKLGIRFPWFSDAADVVMAPCVTPLAGKLSGTVFLPEPGDKVVVAFEHGQFANPIVLGSLRSVQEPPPAGTAPGEISITHKTGSSLVFTPTGDIEIKAVNVRVGVLGTMDVSGRTS</sequence>
<dbReference type="Pfam" id="PF04717">
    <property type="entry name" value="Phage_base_V"/>
    <property type="match status" value="1"/>
</dbReference>
<evidence type="ECO:0000313" key="3">
    <source>
        <dbReference type="Proteomes" id="UP001285352"/>
    </source>
</evidence>
<dbReference type="InterPro" id="IPR037026">
    <property type="entry name" value="Vgr_OB-fold_dom_sf"/>
</dbReference>
<dbReference type="EMBL" id="JAXAVU010000014">
    <property type="protein sequence ID" value="MDX8147389.1"/>
    <property type="molecule type" value="Genomic_DNA"/>
</dbReference>
<evidence type="ECO:0000313" key="2">
    <source>
        <dbReference type="EMBL" id="MDX8147389.1"/>
    </source>
</evidence>
<reference evidence="2 3" key="1">
    <citation type="submission" date="2023-11" db="EMBL/GenBank/DDBJ databases">
        <title>Lentzea sokolovensis, sp. nov., Lentzea kristufkii, sp. nov., and Lentzea miocenensis, sp. nov., rare actinobacteria from Sokolov Coal Basin, Miocene lacustrine sediment, Czech Republic.</title>
        <authorList>
            <person name="Lara A."/>
            <person name="Kotroba L."/>
            <person name="Nouioui I."/>
            <person name="Neumann-Schaal M."/>
            <person name="Mast Y."/>
            <person name="Chronakova A."/>
        </authorList>
    </citation>
    <scope>NUCLEOTIDE SEQUENCE [LARGE SCALE GENOMIC DNA]</scope>
    <source>
        <strain evidence="2 3">BCCO 10_0061</strain>
    </source>
</reference>
<dbReference type="Gene3D" id="2.40.50.230">
    <property type="entry name" value="Gp5 N-terminal domain"/>
    <property type="match status" value="1"/>
</dbReference>
<accession>A0ABU4V6U3</accession>
<dbReference type="RefSeq" id="WP_319979444.1">
    <property type="nucleotide sequence ID" value="NZ_JAXAVU010000014.1"/>
</dbReference>
<dbReference type="Proteomes" id="UP001285352">
    <property type="component" value="Unassembled WGS sequence"/>
</dbReference>
<reference evidence="2 3" key="2">
    <citation type="submission" date="2023-11" db="EMBL/GenBank/DDBJ databases">
        <authorList>
            <person name="Lara A.C."/>
            <person name="Chronakova A."/>
        </authorList>
    </citation>
    <scope>NUCLEOTIDE SEQUENCE [LARGE SCALE GENOMIC DNA]</scope>
    <source>
        <strain evidence="2 3">BCCO 10_0061</strain>
    </source>
</reference>
<comment type="caution">
    <text evidence="2">The sequence shown here is derived from an EMBL/GenBank/DDBJ whole genome shotgun (WGS) entry which is preliminary data.</text>
</comment>
<feature type="domain" description="Gp5/Type VI secretion system Vgr protein OB-fold" evidence="1">
    <location>
        <begin position="385"/>
        <end position="444"/>
    </location>
</feature>
<protein>
    <submittedName>
        <fullName evidence="2">Phage baseplate assembly protein V</fullName>
    </submittedName>
</protein>